<comment type="caution">
    <text evidence="14">Lacks conserved residue(s) required for the propagation of feature annotation.</text>
</comment>
<dbReference type="GO" id="GO:0016020">
    <property type="term" value="C:membrane"/>
    <property type="evidence" value="ECO:0007669"/>
    <property type="project" value="UniProtKB-SubCell"/>
</dbReference>
<dbReference type="InterPro" id="IPR000742">
    <property type="entry name" value="EGF"/>
</dbReference>
<dbReference type="InterPro" id="IPR052235">
    <property type="entry name" value="Nephronectin_domain"/>
</dbReference>
<evidence type="ECO:0000256" key="9">
    <source>
        <dbReference type="ARBA" id="ARBA00022989"/>
    </source>
</evidence>
<dbReference type="PROSITE" id="PS50948">
    <property type="entry name" value="PAN"/>
    <property type="match status" value="1"/>
</dbReference>
<dbReference type="InterPro" id="IPR026823">
    <property type="entry name" value="cEGF"/>
</dbReference>
<feature type="domain" description="TNFR-Cys" evidence="18">
    <location>
        <begin position="293"/>
        <end position="337"/>
    </location>
</feature>
<evidence type="ECO:0000313" key="22">
    <source>
        <dbReference type="Proteomes" id="UP000007799"/>
    </source>
</evidence>
<feature type="disulfide bond" evidence="14">
    <location>
        <begin position="834"/>
        <end position="844"/>
    </location>
</feature>
<dbReference type="InterPro" id="IPR013320">
    <property type="entry name" value="ConA-like_dom_sf"/>
</dbReference>
<dbReference type="InterPro" id="IPR018097">
    <property type="entry name" value="EGF_Ca-bd_CS"/>
</dbReference>
<keyword evidence="10" id="KW-0472">Membrane</keyword>
<dbReference type="InterPro" id="IPR000436">
    <property type="entry name" value="Sushi_SCR_CCP_dom"/>
</dbReference>
<dbReference type="RefSeq" id="XP_004998081.1">
    <property type="nucleotide sequence ID" value="XM_004998024.1"/>
</dbReference>
<dbReference type="SUPFAM" id="SSF57196">
    <property type="entry name" value="EGF/Laminin"/>
    <property type="match status" value="2"/>
</dbReference>
<dbReference type="InterPro" id="IPR003609">
    <property type="entry name" value="Pan_app"/>
</dbReference>
<sequence>MRLAVASVVVAAAMLFAAAVTTVPVALAQSDPCSQTCTGDTYEETPCVDPVPSILLDYEAGVTQPDITVVGDWNEFEQSGDNAFFGFFGDHFYLLNRVRNTGYGMFSFSVDREADYNISISYVYFSTSPGAFTDSQRYDVHTDGSRAGTFYIDQQQPPPDGNLTLLGQFHIEQSGYVFLNATVKDTSQTTVTASLDAVYITPADQAVADGSPPVCLPLRVCQDYEYETVAATATSNRQCALVRNCTVSVEYETVAPTATSNRDCATLRTCNATEYETVAPTPTSNRDCAIIEVCADDQYETQAPTPTSDRFCDDCDVCDDATQITDANCTSTTNTMCRNITEPYQYSPWSDWSQSCGTQERTRVETCADVKCLDQKPTRQTRSINGGCDDVCDDTMGQIECSCTPPSYLIDAYNCSSVYCDIPTIANATASATGQLRLDEQALITCSSGYESVAYGTSFTITCTEMGLMNDTETCDDVDECAVNNGGCADMCTNLPGTFCCSQDGVYVYSEWSDWSTTCGEGTRTRTRTCNATCGGSCTNDQPLMETRDICCPVNANYTYGPFPDWMPTCARQTRERPESCTASCGGVCTNRINTTQVLTNGGCEQICNATSGAIVCDCDPGYRLTSDNATCEEFNPCDENNGGCSHTCVAMPLGQFECTCPSGFEAVDGFNCEDVDECAVNNGGCFQNCNNTAGDYFCSCVDGFMVDPSNSSHCVRINCANPPPTLPASIPSVTARLNGTGPYQFGDELPYVCEDGFTVDGGAASATSFSLFCRASGMVDGQFADGCVDVDECSTNNGGCTDGCVNFAGGFNCTCPTGYRLTDGFRCVEINECMEDSPCDHICTNTAGSFECACRTGFFLETSDNRTCTRVPCGPPPAEQLNATASNSAPAVAVYEDVVVYNCYDGYTTNGDAGGSSFFFAVCQASGVLSPLVSIACLDVDECLSSPCDQLCDNTLGSFTCSCLPGYTNTSATTCEDIDECDDPSSCALDDNTMCVNTDGAFTCECIAGYTRYNNTCQQQTHNLLDPLLSSGVVASPTAPQRFADDWVYFDGKGALEITQPLFIGETFSLTAQVQIVPGTGGYIFAVTSATGSTRHFALYVYELTQRVGVYYRTDSDASTLAVFQLDSPLDDGALHNIVLNVQAQSVSLQIDANTTTYTQNLGATISFCDPGPDCKIYIGQRASSAGGAYRLEGIIRHLRINALSTSDLVPIEDYPSPSAAGPSVIDLLDASNRNVVGSVSADADGALVFDGQSAVVIPRFHAVPLGATSTFTVTLTVNQDRNTNGYFVAKTDAIGGRFWSLYSSATSNRVSFYYKTSGSTAQQSASFSVSLADGLYHRVMLAVNNATAQLYVDGSLAGTSSLSGRVQDCSPPSSSCILQLGRRTDASSSDGLFFLSGAIASASVYSGVFMTADPTAVAPTPALDQQLPISNASGLAYLDLLNDTVGFSVGAVRGTEGATFDGSSRLEVTEHSFSLGPTLSVVGTLRADTGTAGYIFAKTSQDGNTRHLALYMSALSRLTLYYTSTASTSSRNLLFFPDVQLADGVVHSFLLQLVYTAQTDTTAVNLYVDGRMQTQQSFQGQLTDCGARSATCGLAVGQRLDDNAAGGAFGMTGLIQLLQLFPHGQLSLADAPSVSLASPPYFSVLPAHYIPGQNQGGAYREGVSLEACARMCLDDALCLSFDAGTVGGSMEGSCFLSYVAAGDTGATALVESSLFAYYERLS</sequence>
<dbReference type="Pfam" id="PF00090">
    <property type="entry name" value="TSP_1"/>
    <property type="match status" value="1"/>
</dbReference>
<dbReference type="Gene3D" id="2.20.100.10">
    <property type="entry name" value="Thrombospondin type-1 (TSP1) repeat"/>
    <property type="match status" value="1"/>
</dbReference>
<dbReference type="PROSITE" id="PS50050">
    <property type="entry name" value="TNFR_NGFR_2"/>
    <property type="match status" value="1"/>
</dbReference>
<evidence type="ECO:0000256" key="15">
    <source>
        <dbReference type="PROSITE-ProRule" id="PRU00206"/>
    </source>
</evidence>
<dbReference type="STRING" id="946362.F2TWZ6"/>
<evidence type="ECO:0000256" key="10">
    <source>
        <dbReference type="ARBA" id="ARBA00023136"/>
    </source>
</evidence>
<evidence type="ECO:0000259" key="17">
    <source>
        <dbReference type="PROSITE" id="PS50026"/>
    </source>
</evidence>
<evidence type="ECO:0000256" key="8">
    <source>
        <dbReference type="ARBA" id="ARBA00022737"/>
    </source>
</evidence>
<dbReference type="GO" id="GO:0005509">
    <property type="term" value="F:calcium ion binding"/>
    <property type="evidence" value="ECO:0007669"/>
    <property type="project" value="InterPro"/>
</dbReference>
<feature type="domain" description="Sushi" evidence="19">
    <location>
        <begin position="718"/>
        <end position="790"/>
    </location>
</feature>
<evidence type="ECO:0000259" key="18">
    <source>
        <dbReference type="PROSITE" id="PS50050"/>
    </source>
</evidence>
<dbReference type="Pfam" id="PF07645">
    <property type="entry name" value="EGF_CA"/>
    <property type="match status" value="4"/>
</dbReference>
<keyword evidence="9" id="KW-1133">Transmembrane helix</keyword>
<dbReference type="SMART" id="SM00181">
    <property type="entry name" value="EGF"/>
    <property type="match status" value="7"/>
</dbReference>
<evidence type="ECO:0000256" key="13">
    <source>
        <dbReference type="ARBA" id="ARBA00023180"/>
    </source>
</evidence>
<dbReference type="SMART" id="SM00032">
    <property type="entry name" value="CCP"/>
    <property type="match status" value="3"/>
</dbReference>
<feature type="domain" description="EGF-like" evidence="17">
    <location>
        <begin position="634"/>
        <end position="674"/>
    </location>
</feature>
<dbReference type="PANTHER" id="PTHR24050:SF27">
    <property type="entry name" value="FIBRILLIN-1"/>
    <property type="match status" value="1"/>
</dbReference>
<dbReference type="Proteomes" id="UP000007799">
    <property type="component" value="Unassembled WGS sequence"/>
</dbReference>
<dbReference type="InterPro" id="IPR001881">
    <property type="entry name" value="EGF-like_Ca-bd_dom"/>
</dbReference>
<dbReference type="SUPFAM" id="SSF49899">
    <property type="entry name" value="Concanavalin A-like lectins/glucanases"/>
    <property type="match status" value="3"/>
</dbReference>
<comment type="similarity">
    <text evidence="3">Belongs to the fibulin family.</text>
</comment>
<evidence type="ECO:0000256" key="4">
    <source>
        <dbReference type="ARBA" id="ARBA00022530"/>
    </source>
</evidence>
<evidence type="ECO:0000256" key="6">
    <source>
        <dbReference type="ARBA" id="ARBA00022692"/>
    </source>
</evidence>
<name>F2TWZ6_SALR5</name>
<keyword evidence="4" id="KW-0964">Secreted</keyword>
<gene>
    <name evidence="21" type="ORF">PTSG_00614</name>
</gene>
<keyword evidence="7 16" id="KW-0732">Signal</keyword>
<dbReference type="Gene3D" id="2.60.120.200">
    <property type="match status" value="3"/>
</dbReference>
<dbReference type="InterPro" id="IPR001791">
    <property type="entry name" value="Laminin_G"/>
</dbReference>
<dbReference type="InterPro" id="IPR048287">
    <property type="entry name" value="TSPN-like_N"/>
</dbReference>
<dbReference type="PROSITE" id="PS50092">
    <property type="entry name" value="TSP1"/>
    <property type="match status" value="1"/>
</dbReference>
<dbReference type="InterPro" id="IPR001368">
    <property type="entry name" value="TNFR/NGFR_Cys_rich_reg"/>
</dbReference>
<organism evidence="22">
    <name type="scientific">Salpingoeca rosetta (strain ATCC 50818 / BSB-021)</name>
    <dbReference type="NCBI Taxonomy" id="946362"/>
    <lineage>
        <taxon>Eukaryota</taxon>
        <taxon>Choanoflagellata</taxon>
        <taxon>Craspedida</taxon>
        <taxon>Salpingoecidae</taxon>
        <taxon>Salpingoeca</taxon>
    </lineage>
</organism>
<dbReference type="CDD" id="cd00110">
    <property type="entry name" value="LamG"/>
    <property type="match status" value="1"/>
</dbReference>
<reference evidence="21" key="1">
    <citation type="submission" date="2009-08" db="EMBL/GenBank/DDBJ databases">
        <title>Annotation of Salpingoeca rosetta.</title>
        <authorList>
            <consortium name="The Broad Institute Genome Sequencing Platform"/>
            <person name="Russ C."/>
            <person name="Cuomo C."/>
            <person name="Burger G."/>
            <person name="Gray M.W."/>
            <person name="Holland P.W.H."/>
            <person name="King N."/>
            <person name="Lang F.B.F."/>
            <person name="Roger A.J."/>
            <person name="Ruiz-Trillo I."/>
            <person name="Young S.K."/>
            <person name="Zeng Q."/>
            <person name="Gargeya S."/>
            <person name="Alvarado L."/>
            <person name="Berlin A."/>
            <person name="Chapman S.B."/>
            <person name="Chen Z."/>
            <person name="Freedman E."/>
            <person name="Gellesch M."/>
            <person name="Goldberg J."/>
            <person name="Griggs A."/>
            <person name="Gujja S."/>
            <person name="Heilman E."/>
            <person name="Heiman D."/>
            <person name="Howarth C."/>
            <person name="Mehta T."/>
            <person name="Neiman D."/>
            <person name="Pearson M."/>
            <person name="Roberts A."/>
            <person name="Saif S."/>
            <person name="Shea T."/>
            <person name="Shenoy N."/>
            <person name="Sisk P."/>
            <person name="Stolte C."/>
            <person name="Sykes S."/>
            <person name="White J."/>
            <person name="Yandava C."/>
            <person name="Haas B."/>
            <person name="Nusbaum C."/>
            <person name="Birren B."/>
        </authorList>
    </citation>
    <scope>NUCLEOTIDE SEQUENCE [LARGE SCALE GENOMIC DNA]</scope>
    <source>
        <strain evidence="21">ATCC 50818</strain>
    </source>
</reference>
<feature type="signal peptide" evidence="16">
    <location>
        <begin position="1"/>
        <end position="28"/>
    </location>
</feature>
<dbReference type="InterPro" id="IPR000152">
    <property type="entry name" value="EGF-type_Asp/Asn_hydroxyl_site"/>
</dbReference>
<evidence type="ECO:0000256" key="7">
    <source>
        <dbReference type="ARBA" id="ARBA00022729"/>
    </source>
</evidence>
<dbReference type="SMART" id="SM00179">
    <property type="entry name" value="EGF_CA"/>
    <property type="match status" value="7"/>
</dbReference>
<evidence type="ECO:0000259" key="19">
    <source>
        <dbReference type="PROSITE" id="PS50923"/>
    </source>
</evidence>
<evidence type="ECO:0000313" key="21">
    <source>
        <dbReference type="EMBL" id="EGD75905.1"/>
    </source>
</evidence>
<feature type="domain" description="EGF-like" evidence="17">
    <location>
        <begin position="830"/>
        <end position="865"/>
    </location>
</feature>
<dbReference type="OrthoDB" id="4405280at2759"/>
<dbReference type="EMBL" id="GL832956">
    <property type="protein sequence ID" value="EGD75905.1"/>
    <property type="molecule type" value="Genomic_DNA"/>
</dbReference>
<keyword evidence="22" id="KW-1185">Reference proteome</keyword>
<feature type="repeat" description="TNFR-Cys" evidence="15">
    <location>
        <begin position="293"/>
        <end position="337"/>
    </location>
</feature>
<dbReference type="PROSITE" id="PS01186">
    <property type="entry name" value="EGF_2"/>
    <property type="match status" value="4"/>
</dbReference>
<evidence type="ECO:0000259" key="20">
    <source>
        <dbReference type="PROSITE" id="PS50948"/>
    </source>
</evidence>
<evidence type="ECO:0000256" key="5">
    <source>
        <dbReference type="ARBA" id="ARBA00022536"/>
    </source>
</evidence>
<dbReference type="PROSITE" id="PS50923">
    <property type="entry name" value="SUSHI"/>
    <property type="match status" value="1"/>
</dbReference>
<evidence type="ECO:0000256" key="1">
    <source>
        <dbReference type="ARBA" id="ARBA00004479"/>
    </source>
</evidence>
<dbReference type="InterPro" id="IPR009030">
    <property type="entry name" value="Growth_fac_rcpt_cys_sf"/>
</dbReference>
<dbReference type="PROSITE" id="PS00010">
    <property type="entry name" value="ASX_HYDROXYL"/>
    <property type="match status" value="3"/>
</dbReference>
<evidence type="ECO:0000256" key="3">
    <source>
        <dbReference type="ARBA" id="ARBA00006127"/>
    </source>
</evidence>
<dbReference type="SUPFAM" id="SSF57184">
    <property type="entry name" value="Growth factor receptor domain"/>
    <property type="match status" value="2"/>
</dbReference>
<keyword evidence="8" id="KW-0677">Repeat</keyword>
<keyword evidence="13" id="KW-0325">Glycoprotein</keyword>
<dbReference type="PANTHER" id="PTHR24050">
    <property type="entry name" value="PA14 DOMAIN-CONTAINING PROTEIN"/>
    <property type="match status" value="1"/>
</dbReference>
<keyword evidence="5 14" id="KW-0245">EGF-like domain</keyword>
<protein>
    <submittedName>
        <fullName evidence="21">Chitin-binding protein</fullName>
    </submittedName>
</protein>
<proteinExistence type="inferred from homology"/>
<accession>F2TWZ6</accession>
<dbReference type="InterPro" id="IPR049883">
    <property type="entry name" value="NOTCH1_EGF-like"/>
</dbReference>
<evidence type="ECO:0000256" key="16">
    <source>
        <dbReference type="SAM" id="SignalP"/>
    </source>
</evidence>
<feature type="chain" id="PRO_5003290061" evidence="16">
    <location>
        <begin position="29"/>
        <end position="1724"/>
    </location>
</feature>
<feature type="domain" description="Apple" evidence="20">
    <location>
        <begin position="1639"/>
        <end position="1724"/>
    </location>
</feature>
<dbReference type="Gene3D" id="2.10.25.10">
    <property type="entry name" value="Laminin"/>
    <property type="match status" value="8"/>
</dbReference>
<dbReference type="Gene3D" id="2.10.50.10">
    <property type="entry name" value="Tumor Necrosis Factor Receptor, subunit A, domain 2"/>
    <property type="match status" value="1"/>
</dbReference>
<dbReference type="GeneID" id="16078677"/>
<dbReference type="InterPro" id="IPR036383">
    <property type="entry name" value="TSP1_rpt_sf"/>
</dbReference>
<dbReference type="SMART" id="SM00209">
    <property type="entry name" value="TSP1"/>
    <property type="match status" value="2"/>
</dbReference>
<dbReference type="CDD" id="cd00054">
    <property type="entry name" value="EGF_CA"/>
    <property type="match status" value="4"/>
</dbReference>
<keyword evidence="12" id="KW-0675">Receptor</keyword>
<keyword evidence="4" id="KW-0272">Extracellular matrix</keyword>
<evidence type="ECO:0000256" key="12">
    <source>
        <dbReference type="ARBA" id="ARBA00023170"/>
    </source>
</evidence>
<dbReference type="InParanoid" id="F2TWZ6"/>
<dbReference type="KEGG" id="sre:PTSG_00614"/>
<dbReference type="SMART" id="SM00210">
    <property type="entry name" value="TSPN"/>
    <property type="match status" value="1"/>
</dbReference>
<evidence type="ECO:0000256" key="2">
    <source>
        <dbReference type="ARBA" id="ARBA00004498"/>
    </source>
</evidence>
<dbReference type="InterPro" id="IPR000884">
    <property type="entry name" value="TSP1_rpt"/>
</dbReference>
<feature type="domain" description="EGF-like" evidence="17">
    <location>
        <begin position="940"/>
        <end position="977"/>
    </location>
</feature>
<keyword evidence="11 14" id="KW-1015">Disulfide bond</keyword>
<evidence type="ECO:0000256" key="11">
    <source>
        <dbReference type="ARBA" id="ARBA00023157"/>
    </source>
</evidence>
<evidence type="ECO:0000256" key="14">
    <source>
        <dbReference type="PROSITE-ProRule" id="PRU00076"/>
    </source>
</evidence>
<dbReference type="PROSITE" id="PS01187">
    <property type="entry name" value="EGF_CA"/>
    <property type="match status" value="4"/>
</dbReference>
<dbReference type="FunFam" id="2.10.25.10:FF:000009">
    <property type="entry name" value="Low-density lipoprotein receptor isoform 1"/>
    <property type="match status" value="2"/>
</dbReference>
<feature type="domain" description="EGF-like" evidence="17">
    <location>
        <begin position="978"/>
        <end position="1019"/>
    </location>
</feature>
<dbReference type="Pfam" id="PF13385">
    <property type="entry name" value="Laminin_G_3"/>
    <property type="match status" value="1"/>
</dbReference>
<dbReference type="SUPFAM" id="SSF82895">
    <property type="entry name" value="TSP-1 type 1 repeat"/>
    <property type="match status" value="1"/>
</dbReference>
<dbReference type="PROSITE" id="PS50026">
    <property type="entry name" value="EGF_3"/>
    <property type="match status" value="4"/>
</dbReference>
<dbReference type="Pfam" id="PF12662">
    <property type="entry name" value="cEGF"/>
    <property type="match status" value="1"/>
</dbReference>
<dbReference type="eggNOG" id="KOG1217">
    <property type="taxonomic scope" value="Eukaryota"/>
</dbReference>
<keyword evidence="6" id="KW-0812">Transmembrane</keyword>
<comment type="subcellular location">
    <subcellularLocation>
        <location evidence="1">Membrane</location>
        <topology evidence="1">Single-pass type I membrane protein</topology>
    </subcellularLocation>
    <subcellularLocation>
        <location evidence="2">Secreted</location>
        <location evidence="2">Extracellular space</location>
        <location evidence="2">Extracellular matrix</location>
    </subcellularLocation>
</comment>
<feature type="disulfide bond" evidence="14">
    <location>
        <begin position="988"/>
        <end position="1005"/>
    </location>
</feature>
<dbReference type="Pfam" id="PF14670">
    <property type="entry name" value="FXa_inhibition"/>
    <property type="match status" value="1"/>
</dbReference>